<evidence type="ECO:0000256" key="7">
    <source>
        <dbReference type="RuleBase" id="RU003346"/>
    </source>
</evidence>
<keyword evidence="4 8" id="KW-0812">Transmembrane</keyword>
<proteinExistence type="inferred from homology"/>
<keyword evidence="3 7" id="KW-0813">Transport</keyword>
<dbReference type="InterPro" id="IPR036259">
    <property type="entry name" value="MFS_trans_sf"/>
</dbReference>
<dbReference type="GeneID" id="31002798"/>
<feature type="transmembrane region" description="Helical" evidence="8">
    <location>
        <begin position="431"/>
        <end position="453"/>
    </location>
</feature>
<comment type="subcellular location">
    <subcellularLocation>
        <location evidence="1">Membrane</location>
        <topology evidence="1">Multi-pass membrane protein</topology>
    </subcellularLocation>
</comment>
<evidence type="ECO:0000256" key="8">
    <source>
        <dbReference type="SAM" id="Phobius"/>
    </source>
</evidence>
<dbReference type="OrthoDB" id="5290825at2759"/>
<evidence type="ECO:0000256" key="6">
    <source>
        <dbReference type="ARBA" id="ARBA00023136"/>
    </source>
</evidence>
<dbReference type="EMBL" id="LFMY01000003">
    <property type="protein sequence ID" value="OKL61855.1"/>
    <property type="molecule type" value="Genomic_DNA"/>
</dbReference>
<protein>
    <recommendedName>
        <fullName evidence="9">Major facilitator superfamily (MFS) profile domain-containing protein</fullName>
    </recommendedName>
</protein>
<reference evidence="10 11" key="1">
    <citation type="submission" date="2015-06" db="EMBL/GenBank/DDBJ databases">
        <title>Talaromyces atroroseus IBT 11181 draft genome.</title>
        <authorList>
            <person name="Rasmussen K.B."/>
            <person name="Rasmussen S."/>
            <person name="Petersen B."/>
            <person name="Sicheritz-Ponten T."/>
            <person name="Mortensen U.H."/>
            <person name="Thrane U."/>
        </authorList>
    </citation>
    <scope>NUCLEOTIDE SEQUENCE [LARGE SCALE GENOMIC DNA]</scope>
    <source>
        <strain evidence="10 11">IBT 11181</strain>
    </source>
</reference>
<keyword evidence="6 8" id="KW-0472">Membrane</keyword>
<dbReference type="PRINTS" id="PR00171">
    <property type="entry name" value="SUGRTRNSPORT"/>
</dbReference>
<keyword evidence="5 8" id="KW-1133">Transmembrane helix</keyword>
<dbReference type="SUPFAM" id="SSF103473">
    <property type="entry name" value="MFS general substrate transporter"/>
    <property type="match status" value="1"/>
</dbReference>
<feature type="transmembrane region" description="Helical" evidence="8">
    <location>
        <begin position="459"/>
        <end position="478"/>
    </location>
</feature>
<evidence type="ECO:0000256" key="3">
    <source>
        <dbReference type="ARBA" id="ARBA00022448"/>
    </source>
</evidence>
<dbReference type="InterPro" id="IPR020846">
    <property type="entry name" value="MFS_dom"/>
</dbReference>
<dbReference type="PANTHER" id="PTHR48020">
    <property type="entry name" value="PROTON MYO-INOSITOL COTRANSPORTER"/>
    <property type="match status" value="1"/>
</dbReference>
<dbReference type="GO" id="GO:0015798">
    <property type="term" value="P:myo-inositol transport"/>
    <property type="evidence" value="ECO:0007669"/>
    <property type="project" value="UniProtKB-ARBA"/>
</dbReference>
<dbReference type="InterPro" id="IPR050814">
    <property type="entry name" value="Myo-inositol_Transporter"/>
</dbReference>
<comment type="caution">
    <text evidence="10">The sequence shown here is derived from an EMBL/GenBank/DDBJ whole genome shotgun (WGS) entry which is preliminary data.</text>
</comment>
<dbReference type="Pfam" id="PF00083">
    <property type="entry name" value="Sugar_tr"/>
    <property type="match status" value="1"/>
</dbReference>
<feature type="transmembrane region" description="Helical" evidence="8">
    <location>
        <begin position="289"/>
        <end position="310"/>
    </location>
</feature>
<feature type="transmembrane region" description="Helical" evidence="8">
    <location>
        <begin position="532"/>
        <end position="550"/>
    </location>
</feature>
<dbReference type="Proteomes" id="UP000214365">
    <property type="component" value="Unassembled WGS sequence"/>
</dbReference>
<feature type="transmembrane region" description="Helical" evidence="8">
    <location>
        <begin position="499"/>
        <end position="520"/>
    </location>
</feature>
<dbReference type="GO" id="GO:0016020">
    <property type="term" value="C:membrane"/>
    <property type="evidence" value="ECO:0007669"/>
    <property type="project" value="UniProtKB-SubCell"/>
</dbReference>
<evidence type="ECO:0000256" key="5">
    <source>
        <dbReference type="ARBA" id="ARBA00022989"/>
    </source>
</evidence>
<dbReference type="FunFam" id="1.20.1250.20:FF:000100">
    <property type="entry name" value="MFS sugar transporter, putative"/>
    <property type="match status" value="1"/>
</dbReference>
<gene>
    <name evidence="10" type="ORF">UA08_03043</name>
</gene>
<dbReference type="AlphaFoldDB" id="A0A225B4R8"/>
<evidence type="ECO:0000313" key="11">
    <source>
        <dbReference type="Proteomes" id="UP000214365"/>
    </source>
</evidence>
<evidence type="ECO:0000313" key="10">
    <source>
        <dbReference type="EMBL" id="OKL61855.1"/>
    </source>
</evidence>
<organism evidence="10 11">
    <name type="scientific">Talaromyces atroroseus</name>
    <dbReference type="NCBI Taxonomy" id="1441469"/>
    <lineage>
        <taxon>Eukaryota</taxon>
        <taxon>Fungi</taxon>
        <taxon>Dikarya</taxon>
        <taxon>Ascomycota</taxon>
        <taxon>Pezizomycotina</taxon>
        <taxon>Eurotiomycetes</taxon>
        <taxon>Eurotiomycetidae</taxon>
        <taxon>Eurotiales</taxon>
        <taxon>Trichocomaceae</taxon>
        <taxon>Talaromyces</taxon>
        <taxon>Talaromyces sect. Trachyspermi</taxon>
    </lineage>
</organism>
<comment type="similarity">
    <text evidence="2 7">Belongs to the major facilitator superfamily. Sugar transporter (TC 2.A.1.1) family.</text>
</comment>
<evidence type="ECO:0000259" key="9">
    <source>
        <dbReference type="PROSITE" id="PS50850"/>
    </source>
</evidence>
<feature type="transmembrane region" description="Helical" evidence="8">
    <location>
        <begin position="259"/>
        <end position="277"/>
    </location>
</feature>
<feature type="transmembrane region" description="Helical" evidence="8">
    <location>
        <begin position="198"/>
        <end position="219"/>
    </location>
</feature>
<evidence type="ECO:0000256" key="1">
    <source>
        <dbReference type="ARBA" id="ARBA00004141"/>
    </source>
</evidence>
<evidence type="ECO:0000256" key="2">
    <source>
        <dbReference type="ARBA" id="ARBA00010992"/>
    </source>
</evidence>
<dbReference type="PROSITE" id="PS50850">
    <property type="entry name" value="MFS"/>
    <property type="match status" value="1"/>
</dbReference>
<feature type="transmembrane region" description="Helical" evidence="8">
    <location>
        <begin position="402"/>
        <end position="424"/>
    </location>
</feature>
<dbReference type="NCBIfam" id="TIGR00879">
    <property type="entry name" value="SP"/>
    <property type="match status" value="1"/>
</dbReference>
<dbReference type="GO" id="GO:0022857">
    <property type="term" value="F:transmembrane transporter activity"/>
    <property type="evidence" value="ECO:0007669"/>
    <property type="project" value="InterPro"/>
</dbReference>
<accession>A0A225B4R8</accession>
<dbReference type="RefSeq" id="XP_020121976.1">
    <property type="nucleotide sequence ID" value="XM_020265152.1"/>
</dbReference>
<keyword evidence="11" id="KW-1185">Reference proteome</keyword>
<evidence type="ECO:0000256" key="4">
    <source>
        <dbReference type="ARBA" id="ARBA00022692"/>
    </source>
</evidence>
<dbReference type="InterPro" id="IPR003663">
    <property type="entry name" value="Sugar/inositol_transpt"/>
</dbReference>
<dbReference type="PANTHER" id="PTHR48020:SF25">
    <property type="entry name" value="SUGAR TRANSPORTER, PUTATIVE (AFU_ORTHOLOGUE AFUA_7G05830)-RELATED"/>
    <property type="match status" value="1"/>
</dbReference>
<feature type="transmembrane region" description="Helical" evidence="8">
    <location>
        <begin position="164"/>
        <end position="186"/>
    </location>
</feature>
<feature type="domain" description="Major facilitator superfamily (MFS) profile" evidence="9">
    <location>
        <begin position="124"/>
        <end position="554"/>
    </location>
</feature>
<dbReference type="Gene3D" id="1.20.1250.20">
    <property type="entry name" value="MFS general substrate transporter like domains"/>
    <property type="match status" value="1"/>
</dbReference>
<dbReference type="InterPro" id="IPR005828">
    <property type="entry name" value="MFS_sugar_transport-like"/>
</dbReference>
<name>A0A225B4R8_TALAT</name>
<dbReference type="GO" id="GO:0015791">
    <property type="term" value="P:polyol transmembrane transport"/>
    <property type="evidence" value="ECO:0007669"/>
    <property type="project" value="UniProtKB-ARBA"/>
</dbReference>
<sequence length="620" mass="70370">MLADKKHGRKYKHDTVNYVAQTDTLARGRSHLTAAERVRRNLNAKLANPLAGYSHDDLKKQGLRFSITHQMGDEEDIRAFEMGAVLAQAPDKFEQIEGLTEDELRVLRKEFTNRWSQPPLMYVVILICSICAAVQGMDETVVNGAQVLYKEQFGIAGQDSRSTWLLGLLNSAPYLCCAIAGCWLTIPFNHWFGRRGTIFITCVISSLACIWQGFVNTWWHMFIARFVLGFGIGPKSATVPIYAAETSPPAIRGALVMQWQMWTAFGIMFGYAADLAFFKVQDLPNIIGLNWRLMMGSACIPAIIVLLLVFSCPESPRWYMSKGLYDKAYHSMCRLRYTKLQAARDVYYMHTLLEAETGMKLGQNKILELITVPRNRRALIASEIVMFLQQIFLDANFSPISAFGASLGWGVTNWLLAIPAIYTIDTFGRRNLLLSTFPMMAISMFFTGFSFLIPEIHHTARIGCISLGLFLFGVVYSPGEGPVPFTYSAEAYPLYVRSYGMSLATATTWFFNFVLAITWPSLSSRFSIAGGFAWYGAWNVVGWWLVLMFMPETKGKTLEELDQVFSVPTRFHAAWGLRQIPYVIKRYIFRRKNIRPEVLYEKEDSPVPDQVVYRELDMLI</sequence>